<keyword evidence="1" id="KW-0732">Signal</keyword>
<organism evidence="2 3">
    <name type="scientific">Plasticicumulans lactativorans</name>
    <dbReference type="NCBI Taxonomy" id="1133106"/>
    <lineage>
        <taxon>Bacteria</taxon>
        <taxon>Pseudomonadati</taxon>
        <taxon>Pseudomonadota</taxon>
        <taxon>Gammaproteobacteria</taxon>
        <taxon>Candidatus Competibacteraceae</taxon>
        <taxon>Plasticicumulans</taxon>
    </lineage>
</organism>
<name>A0A4R2L2H7_9GAMM</name>
<comment type="caution">
    <text evidence="2">The sequence shown here is derived from an EMBL/GenBank/DDBJ whole genome shotgun (WGS) entry which is preliminary data.</text>
</comment>
<evidence type="ECO:0000256" key="1">
    <source>
        <dbReference type="SAM" id="SignalP"/>
    </source>
</evidence>
<dbReference type="OrthoDB" id="5486144at2"/>
<sequence length="427" mass="46480">MSVRPIASSLALLLALTAASAAESTDWGIVDDNAARSPDARIDAEYARAIERVVGMVGDRDLVARVQRRGLAVVNVAWEDTGRAQGSALGPNITDLTLQVRRPDPRRGWQTALMPVIRQPNFTDRTGDVPAGQFFVRVGNERGGPLRSVPLLDVLRDLRAWASAPDSLQGETDLTDARDTHLLVAAQAVFLPVPRRGEATFNPVVFNYQSAPGSPAVLTLLVTREGTSIKVIENAGEDSAFGHGQELYFNDHGNRTAFTAERLSDVRERIEAQGGPRSEGDRSALARGADMLMLVQVPLKHRDRGVLPGLPVPMAAMPAPAPSSAAAERARSDVEQAVLGHGPRLGPYREGVEARLERDPRFPIRVTVQFYKATSNGVVADADLDGIERALRDVYDHAEFIGSLVVPEGDPVRPTAWQKLPREWWNW</sequence>
<gene>
    <name evidence="2" type="ORF">EV699_109136</name>
</gene>
<feature type="signal peptide" evidence="1">
    <location>
        <begin position="1"/>
        <end position="21"/>
    </location>
</feature>
<dbReference type="RefSeq" id="WP_132541992.1">
    <property type="nucleotide sequence ID" value="NZ_SLWY01000009.1"/>
</dbReference>
<evidence type="ECO:0000313" key="2">
    <source>
        <dbReference type="EMBL" id="TCO81294.1"/>
    </source>
</evidence>
<dbReference type="Proteomes" id="UP000295765">
    <property type="component" value="Unassembled WGS sequence"/>
</dbReference>
<reference evidence="2 3" key="1">
    <citation type="submission" date="2019-03" db="EMBL/GenBank/DDBJ databases">
        <title>Genomic Encyclopedia of Type Strains, Phase IV (KMG-IV): sequencing the most valuable type-strain genomes for metagenomic binning, comparative biology and taxonomic classification.</title>
        <authorList>
            <person name="Goeker M."/>
        </authorList>
    </citation>
    <scope>NUCLEOTIDE SEQUENCE [LARGE SCALE GENOMIC DNA]</scope>
    <source>
        <strain evidence="2 3">DSM 25287</strain>
    </source>
</reference>
<protein>
    <submittedName>
        <fullName evidence="2">Uncharacterized protein</fullName>
    </submittedName>
</protein>
<dbReference type="AlphaFoldDB" id="A0A4R2L2H7"/>
<proteinExistence type="predicted"/>
<dbReference type="EMBL" id="SLWY01000009">
    <property type="protein sequence ID" value="TCO81294.1"/>
    <property type="molecule type" value="Genomic_DNA"/>
</dbReference>
<evidence type="ECO:0000313" key="3">
    <source>
        <dbReference type="Proteomes" id="UP000295765"/>
    </source>
</evidence>
<accession>A0A4R2L2H7</accession>
<keyword evidence="3" id="KW-1185">Reference proteome</keyword>
<feature type="chain" id="PRO_5020875187" evidence="1">
    <location>
        <begin position="22"/>
        <end position="427"/>
    </location>
</feature>